<dbReference type="GO" id="GO:0000472">
    <property type="term" value="P:endonucleolytic cleavage to generate mature 5'-end of SSU-rRNA from (SSU-rRNA, 5.8S rRNA, LSU-rRNA)"/>
    <property type="evidence" value="ECO:0007669"/>
    <property type="project" value="TreeGrafter"/>
</dbReference>
<feature type="compositionally biased region" description="Basic residues" evidence="3">
    <location>
        <begin position="651"/>
        <end position="662"/>
    </location>
</feature>
<dbReference type="SUPFAM" id="SSF48371">
    <property type="entry name" value="ARM repeat"/>
    <property type="match status" value="1"/>
</dbReference>
<dbReference type="PROSITE" id="PS50302">
    <property type="entry name" value="PUM"/>
    <property type="match status" value="1"/>
</dbReference>
<dbReference type="AlphaFoldDB" id="M4B8C7"/>
<evidence type="ECO:0000313" key="5">
    <source>
        <dbReference type="Proteomes" id="UP000011713"/>
    </source>
</evidence>
<feature type="compositionally biased region" description="Basic and acidic residues" evidence="3">
    <location>
        <begin position="7"/>
        <end position="21"/>
    </location>
</feature>
<dbReference type="Pfam" id="PF22493">
    <property type="entry name" value="PUF_NOP9"/>
    <property type="match status" value="1"/>
</dbReference>
<dbReference type="STRING" id="559515.M4B8C7"/>
<dbReference type="EnsemblProtists" id="HpaT802532">
    <property type="protein sequence ID" value="HpaP802532"/>
    <property type="gene ID" value="HpaG802532"/>
</dbReference>
<dbReference type="GO" id="GO:0030686">
    <property type="term" value="C:90S preribosome"/>
    <property type="evidence" value="ECO:0007669"/>
    <property type="project" value="TreeGrafter"/>
</dbReference>
<evidence type="ECO:0000256" key="3">
    <source>
        <dbReference type="SAM" id="MobiDB-lite"/>
    </source>
</evidence>
<dbReference type="InterPro" id="IPR001313">
    <property type="entry name" value="Pumilio_RNA-bd_rpt"/>
</dbReference>
<dbReference type="Proteomes" id="UP000011713">
    <property type="component" value="Unassembled WGS sequence"/>
</dbReference>
<dbReference type="GO" id="GO:0003723">
    <property type="term" value="F:RNA binding"/>
    <property type="evidence" value="ECO:0007669"/>
    <property type="project" value="InterPro"/>
</dbReference>
<dbReference type="OMA" id="HHLVRNF"/>
<dbReference type="InterPro" id="IPR040000">
    <property type="entry name" value="NOP9"/>
</dbReference>
<organism evidence="4 5">
    <name type="scientific">Hyaloperonospora arabidopsidis (strain Emoy2)</name>
    <name type="common">Downy mildew agent</name>
    <name type="synonym">Peronospora arabidopsidis</name>
    <dbReference type="NCBI Taxonomy" id="559515"/>
    <lineage>
        <taxon>Eukaryota</taxon>
        <taxon>Sar</taxon>
        <taxon>Stramenopiles</taxon>
        <taxon>Oomycota</taxon>
        <taxon>Peronosporomycetes</taxon>
        <taxon>Peronosporales</taxon>
        <taxon>Peronosporaceae</taxon>
        <taxon>Hyaloperonospora</taxon>
    </lineage>
</organism>
<dbReference type="Gene3D" id="1.25.10.10">
    <property type="entry name" value="Leucine-rich Repeat Variant"/>
    <property type="match status" value="2"/>
</dbReference>
<feature type="region of interest" description="Disordered" evidence="3">
    <location>
        <begin position="1"/>
        <end position="21"/>
    </location>
</feature>
<dbReference type="EMBL" id="JH597957">
    <property type="status" value="NOT_ANNOTATED_CDS"/>
    <property type="molecule type" value="Genomic_DNA"/>
</dbReference>
<evidence type="ECO:0008006" key="6">
    <source>
        <dbReference type="Google" id="ProtNLM"/>
    </source>
</evidence>
<name>M4B8C7_HYAAE</name>
<sequence length="698" mass="79358">MAEADAQDVRSQRPERVRPRRLEPDTLSYLKEVMEMLTQTGEDSTVEDTELLLWNVLEELAPRAASAASDRHAGELLEVFLPKMNDAQLRFLLHKMAGYVSHLWTNRYSSHVLQHMLSRASVAVAKEVDGLDSKEDEDDRMEDIPLLSDVLVHMVREVENEWITLMNDVSASHVLRSVLAVLAGKPLVPEKRGKKAKHRVITFTEARPGKDGGGVTTYDVPDTFDALFQDLLVTLVESSTFELQNLLYDQNSGPLIASALKLAPLKSQRKLAEKILQWEDKDACERNFYELAADAVTSHVLEALFESASDKFFTKLFKRCVRGKMVQLGEHNVANYVVQHVIKLVRTEELATEVLEELITSFWTLLTMGRPGVIWRVVEMCVTFKLRQQEVFEALVSAIVKQESKKPEAVRKTLVASLLNVQLSTSATSAKVQLNVMGAKIIEQLHQFEAGDYLTPLYKGILSFNSMQLMALAKDSTGSRCVVEPIWESKEPSTAWVRQELYERFVGKFGTLAMDRLGAFSVMKCYEDLSLDKKEAVVRELLAVETQLSGSHFSQLVMNTCHLFEYKQSHEKWEALYTKQQKIAEMFKDFVEEDEILETKTKQKKKKKSTKRKAVELTGKEAEQRTEEIAKSADVAMIMDALRSGAAGKDKKTKKSKKSKKHRSEERSRQYSPLRLLTMSSYFVHVVMKYWHSSVHGR</sequence>
<dbReference type="InterPro" id="IPR016024">
    <property type="entry name" value="ARM-type_fold"/>
</dbReference>
<accession>M4B8C7</accession>
<proteinExistence type="predicted"/>
<feature type="region of interest" description="Disordered" evidence="3">
    <location>
        <begin position="601"/>
        <end position="621"/>
    </location>
</feature>
<dbReference type="GO" id="GO:0005730">
    <property type="term" value="C:nucleolus"/>
    <property type="evidence" value="ECO:0007669"/>
    <property type="project" value="TreeGrafter"/>
</dbReference>
<evidence type="ECO:0000256" key="1">
    <source>
        <dbReference type="ARBA" id="ARBA00022737"/>
    </source>
</evidence>
<feature type="region of interest" description="Disordered" evidence="3">
    <location>
        <begin position="645"/>
        <end position="671"/>
    </location>
</feature>
<protein>
    <recommendedName>
        <fullName evidence="6">PUM-HD domain-containing protein</fullName>
    </recommendedName>
</protein>
<feature type="compositionally biased region" description="Basic residues" evidence="3">
    <location>
        <begin position="602"/>
        <end position="612"/>
    </location>
</feature>
<dbReference type="VEuPathDB" id="FungiDB:HpaG802532"/>
<feature type="repeat" description="Pumilio" evidence="2">
    <location>
        <begin position="320"/>
        <end position="356"/>
    </location>
</feature>
<dbReference type="GO" id="GO:0000480">
    <property type="term" value="P:endonucleolytic cleavage in 5'-ETS of tricistronic rRNA transcript (SSU-rRNA, 5.8S rRNA, LSU-rRNA)"/>
    <property type="evidence" value="ECO:0007669"/>
    <property type="project" value="TreeGrafter"/>
</dbReference>
<dbReference type="InParanoid" id="M4B8C7"/>
<keyword evidence="5" id="KW-1185">Reference proteome</keyword>
<dbReference type="GO" id="GO:0000447">
    <property type="term" value="P:endonucleolytic cleavage in ITS1 to separate SSU-rRNA from 5.8S rRNA and LSU-rRNA from tricistronic rRNA transcript (SSU-rRNA, 5.8S rRNA, LSU-rRNA)"/>
    <property type="evidence" value="ECO:0007669"/>
    <property type="project" value="TreeGrafter"/>
</dbReference>
<dbReference type="SMART" id="SM00025">
    <property type="entry name" value="Pumilio"/>
    <property type="match status" value="4"/>
</dbReference>
<dbReference type="PANTHER" id="PTHR13102">
    <property type="entry name" value="NUCLEOLAR PROTEIN 9"/>
    <property type="match status" value="1"/>
</dbReference>
<dbReference type="eggNOG" id="KOG2188">
    <property type="taxonomic scope" value="Eukaryota"/>
</dbReference>
<keyword evidence="1" id="KW-0677">Repeat</keyword>
<reference evidence="4" key="2">
    <citation type="submission" date="2015-06" db="UniProtKB">
        <authorList>
            <consortium name="EnsemblProtists"/>
        </authorList>
    </citation>
    <scope>IDENTIFICATION</scope>
    <source>
        <strain evidence="4">Emoy2</strain>
    </source>
</reference>
<dbReference type="GO" id="GO:0000056">
    <property type="term" value="P:ribosomal small subunit export from nucleus"/>
    <property type="evidence" value="ECO:0007669"/>
    <property type="project" value="TreeGrafter"/>
</dbReference>
<dbReference type="HOGENOM" id="CLU_030610_0_0_1"/>
<dbReference type="PANTHER" id="PTHR13102:SF0">
    <property type="entry name" value="NUCLEOLAR PROTEIN 9"/>
    <property type="match status" value="1"/>
</dbReference>
<evidence type="ECO:0000256" key="2">
    <source>
        <dbReference type="PROSITE-ProRule" id="PRU00317"/>
    </source>
</evidence>
<reference evidence="5" key="1">
    <citation type="journal article" date="2010" name="Science">
        <title>Signatures of adaptation to obligate biotrophy in the Hyaloperonospora arabidopsidis genome.</title>
        <authorList>
            <person name="Baxter L."/>
            <person name="Tripathy S."/>
            <person name="Ishaque N."/>
            <person name="Boot N."/>
            <person name="Cabral A."/>
            <person name="Kemen E."/>
            <person name="Thines M."/>
            <person name="Ah-Fong A."/>
            <person name="Anderson R."/>
            <person name="Badejoko W."/>
            <person name="Bittner-Eddy P."/>
            <person name="Boore J.L."/>
            <person name="Chibucos M.C."/>
            <person name="Coates M."/>
            <person name="Dehal P."/>
            <person name="Delehaunty K."/>
            <person name="Dong S."/>
            <person name="Downton P."/>
            <person name="Dumas B."/>
            <person name="Fabro G."/>
            <person name="Fronick C."/>
            <person name="Fuerstenberg S.I."/>
            <person name="Fulton L."/>
            <person name="Gaulin E."/>
            <person name="Govers F."/>
            <person name="Hughes L."/>
            <person name="Humphray S."/>
            <person name="Jiang R.H."/>
            <person name="Judelson H."/>
            <person name="Kamoun S."/>
            <person name="Kyung K."/>
            <person name="Meijer H."/>
            <person name="Minx P."/>
            <person name="Morris P."/>
            <person name="Nelson J."/>
            <person name="Phuntumart V."/>
            <person name="Qutob D."/>
            <person name="Rehmany A."/>
            <person name="Rougon-Cardoso A."/>
            <person name="Ryden P."/>
            <person name="Torto-Alalibo T."/>
            <person name="Studholme D."/>
            <person name="Wang Y."/>
            <person name="Win J."/>
            <person name="Wood J."/>
            <person name="Clifton S.W."/>
            <person name="Rogers J."/>
            <person name="Van den Ackerveken G."/>
            <person name="Jones J.D."/>
            <person name="McDowell J.M."/>
            <person name="Beynon J."/>
            <person name="Tyler B.M."/>
        </authorList>
    </citation>
    <scope>NUCLEOTIDE SEQUENCE [LARGE SCALE GENOMIC DNA]</scope>
    <source>
        <strain evidence="5">Emoy2</strain>
    </source>
</reference>
<dbReference type="GO" id="GO:0030688">
    <property type="term" value="C:preribosome, small subunit precursor"/>
    <property type="evidence" value="ECO:0007669"/>
    <property type="project" value="TreeGrafter"/>
</dbReference>
<evidence type="ECO:0000313" key="4">
    <source>
        <dbReference type="EnsemblProtists" id="HpaP802532"/>
    </source>
</evidence>
<dbReference type="InterPro" id="IPR011989">
    <property type="entry name" value="ARM-like"/>
</dbReference>